<dbReference type="EMBL" id="DUZY01000004">
    <property type="protein sequence ID" value="DAD34736.1"/>
    <property type="molecule type" value="Genomic_DNA"/>
</dbReference>
<dbReference type="AlphaFoldDB" id="A0A822YVG6"/>
<dbReference type="SUPFAM" id="SSF53335">
    <property type="entry name" value="S-adenosyl-L-methionine-dependent methyltransferases"/>
    <property type="match status" value="1"/>
</dbReference>
<dbReference type="GO" id="GO:0008168">
    <property type="term" value="F:methyltransferase activity"/>
    <property type="evidence" value="ECO:0007669"/>
    <property type="project" value="InterPro"/>
</dbReference>
<gene>
    <name evidence="1" type="ORF">HUJ06_005376</name>
</gene>
<accession>A0A822YVG6</accession>
<evidence type="ECO:0000313" key="2">
    <source>
        <dbReference type="Proteomes" id="UP000607653"/>
    </source>
</evidence>
<dbReference type="PANTHER" id="PTHR31009">
    <property type="entry name" value="S-ADENOSYL-L-METHIONINE:CARBOXYL METHYLTRANSFERASE FAMILY PROTEIN"/>
    <property type="match status" value="1"/>
</dbReference>
<keyword evidence="2" id="KW-1185">Reference proteome</keyword>
<dbReference type="InterPro" id="IPR029063">
    <property type="entry name" value="SAM-dependent_MTases_sf"/>
</dbReference>
<protein>
    <recommendedName>
        <fullName evidence="3">Salicylate carboxymethyltransferase-like</fullName>
    </recommendedName>
</protein>
<dbReference type="Gene3D" id="3.40.50.150">
    <property type="entry name" value="Vaccinia Virus protein VP39"/>
    <property type="match status" value="1"/>
</dbReference>
<organism evidence="1 2">
    <name type="scientific">Nelumbo nucifera</name>
    <name type="common">Sacred lotus</name>
    <dbReference type="NCBI Taxonomy" id="4432"/>
    <lineage>
        <taxon>Eukaryota</taxon>
        <taxon>Viridiplantae</taxon>
        <taxon>Streptophyta</taxon>
        <taxon>Embryophyta</taxon>
        <taxon>Tracheophyta</taxon>
        <taxon>Spermatophyta</taxon>
        <taxon>Magnoliopsida</taxon>
        <taxon>Proteales</taxon>
        <taxon>Nelumbonaceae</taxon>
        <taxon>Nelumbo</taxon>
    </lineage>
</organism>
<sequence length="100" mass="11472">MVGSSQARGLHFVHSSYSLHWPSQVPQGLENNKGNIYMAKTSPSSIFKAYFEQFERDFSTFLVSRSEELVPGGRMILTLLGRKSEDPYSKEYCYIWELLA</sequence>
<reference evidence="1 2" key="1">
    <citation type="journal article" date="2020" name="Mol. Biol. Evol.">
        <title>Distinct Expression and Methylation Patterns for Genes with Different Fates following a Single Whole-Genome Duplication in Flowering Plants.</title>
        <authorList>
            <person name="Shi T."/>
            <person name="Rahmani R.S."/>
            <person name="Gugger P.F."/>
            <person name="Wang M."/>
            <person name="Li H."/>
            <person name="Zhang Y."/>
            <person name="Li Z."/>
            <person name="Wang Q."/>
            <person name="Van de Peer Y."/>
            <person name="Marchal K."/>
            <person name="Chen J."/>
        </authorList>
    </citation>
    <scope>NUCLEOTIDE SEQUENCE [LARGE SCALE GENOMIC DNA]</scope>
    <source>
        <tissue evidence="1">Leaf</tissue>
    </source>
</reference>
<name>A0A822YVG6_NELNU</name>
<dbReference type="Proteomes" id="UP000607653">
    <property type="component" value="Unassembled WGS sequence"/>
</dbReference>
<comment type="caution">
    <text evidence="1">The sequence shown here is derived from an EMBL/GenBank/DDBJ whole genome shotgun (WGS) entry which is preliminary data.</text>
</comment>
<dbReference type="InterPro" id="IPR005299">
    <property type="entry name" value="MeTrfase_7"/>
</dbReference>
<proteinExistence type="predicted"/>
<evidence type="ECO:0000313" key="1">
    <source>
        <dbReference type="EMBL" id="DAD34736.1"/>
    </source>
</evidence>
<dbReference type="Pfam" id="PF03492">
    <property type="entry name" value="Methyltransf_7"/>
    <property type="match status" value="1"/>
</dbReference>
<evidence type="ECO:0008006" key="3">
    <source>
        <dbReference type="Google" id="ProtNLM"/>
    </source>
</evidence>